<name>V5GT31_ANOGL</name>
<dbReference type="PANTHER" id="PTHR47326">
    <property type="entry name" value="TRANSPOSABLE ELEMENT TC3 TRANSPOSASE-LIKE PROTEIN"/>
    <property type="match status" value="1"/>
</dbReference>
<reference evidence="2" key="1">
    <citation type="submission" date="2013-07" db="EMBL/GenBank/DDBJ databases">
        <title>Midgut Transcriptome Profiling of Anoplphora glabripennis, a Lignocellulose Degrading, Wood-Boring Cerambycid.</title>
        <authorList>
            <person name="Scully E.D."/>
            <person name="Hoover K."/>
            <person name="Carlson J.E."/>
            <person name="Tien M."/>
            <person name="Geib S.M."/>
        </authorList>
    </citation>
    <scope>NUCLEOTIDE SEQUENCE</scope>
</reference>
<proteinExistence type="predicted"/>
<dbReference type="AlphaFoldDB" id="V5GT31"/>
<evidence type="ECO:0000313" key="2">
    <source>
        <dbReference type="EMBL" id="JAB63403.1"/>
    </source>
</evidence>
<sequence length="149" mass="16834">MVWGCMSGRGVGKLHFVDGIVNAQKYRDILEESLLPSVEMCQTAEGHFIFQQGGAPCHTAKTIKTWLQNHQIPVLKWTSSSPDLSPIETLWHNMKKQLRKHPARSVPELKVTVLNIWDNILPEECALLVNTMSSRIKAVIKNKGDVTQY</sequence>
<feature type="domain" description="Tc1-like transposase DDE" evidence="1">
    <location>
        <begin position="13"/>
        <end position="110"/>
    </location>
</feature>
<gene>
    <name evidence="2" type="primary">TCB2</name>
</gene>
<dbReference type="InterPro" id="IPR036397">
    <property type="entry name" value="RNaseH_sf"/>
</dbReference>
<protein>
    <submittedName>
        <fullName evidence="2">Transposable element Tcb2 transposase</fullName>
    </submittedName>
</protein>
<evidence type="ECO:0000259" key="1">
    <source>
        <dbReference type="Pfam" id="PF13358"/>
    </source>
</evidence>
<accession>V5GT31</accession>
<dbReference type="GO" id="GO:0003676">
    <property type="term" value="F:nucleic acid binding"/>
    <property type="evidence" value="ECO:0007669"/>
    <property type="project" value="InterPro"/>
</dbReference>
<dbReference type="Pfam" id="PF13358">
    <property type="entry name" value="DDE_3"/>
    <property type="match status" value="1"/>
</dbReference>
<organism evidence="2">
    <name type="scientific">Anoplophora glabripennis</name>
    <name type="common">Asian longhorn beetle</name>
    <name type="synonym">Anoplophora nobilis</name>
    <dbReference type="NCBI Taxonomy" id="217634"/>
    <lineage>
        <taxon>Eukaryota</taxon>
        <taxon>Metazoa</taxon>
        <taxon>Ecdysozoa</taxon>
        <taxon>Arthropoda</taxon>
        <taxon>Hexapoda</taxon>
        <taxon>Insecta</taxon>
        <taxon>Pterygota</taxon>
        <taxon>Neoptera</taxon>
        <taxon>Endopterygota</taxon>
        <taxon>Coleoptera</taxon>
        <taxon>Polyphaga</taxon>
        <taxon>Cucujiformia</taxon>
        <taxon>Chrysomeloidea</taxon>
        <taxon>Cerambycidae</taxon>
        <taxon>Lamiinae</taxon>
        <taxon>Lamiini</taxon>
        <taxon>Anoplophora</taxon>
    </lineage>
</organism>
<dbReference type="EMBL" id="GALX01005063">
    <property type="protein sequence ID" value="JAB63403.1"/>
    <property type="molecule type" value="Transcribed_RNA"/>
</dbReference>
<dbReference type="PANTHER" id="PTHR47326:SF1">
    <property type="entry name" value="HTH PSQ-TYPE DOMAIN-CONTAINING PROTEIN"/>
    <property type="match status" value="1"/>
</dbReference>
<dbReference type="Gene3D" id="3.30.420.10">
    <property type="entry name" value="Ribonuclease H-like superfamily/Ribonuclease H"/>
    <property type="match status" value="1"/>
</dbReference>
<dbReference type="InterPro" id="IPR038717">
    <property type="entry name" value="Tc1-like_DDE_dom"/>
</dbReference>